<dbReference type="Pfam" id="PF01266">
    <property type="entry name" value="DAO"/>
    <property type="match status" value="1"/>
</dbReference>
<gene>
    <name evidence="3" type="ORF">IMF26_07180</name>
</gene>
<dbReference type="Pfam" id="PF21688">
    <property type="entry name" value="FAD-depend_C"/>
    <property type="match status" value="1"/>
</dbReference>
<feature type="domain" description="FAD dependent oxidoreductase" evidence="1">
    <location>
        <begin position="5"/>
        <end position="257"/>
    </location>
</feature>
<dbReference type="EMBL" id="CP062796">
    <property type="protein sequence ID" value="QUL97870.1"/>
    <property type="molecule type" value="Genomic_DNA"/>
</dbReference>
<evidence type="ECO:0000313" key="3">
    <source>
        <dbReference type="EMBL" id="QUL97870.1"/>
    </source>
</evidence>
<evidence type="ECO:0000259" key="2">
    <source>
        <dbReference type="Pfam" id="PF21688"/>
    </source>
</evidence>
<reference evidence="3" key="2">
    <citation type="journal article" date="2023" name="Biology">
        <title>Prokaryotic Life Associated with Coal-Fire Gas Vents Revealed by Metagenomics.</title>
        <authorList>
            <person name="Kadnikov V.V."/>
            <person name="Mardanov A.V."/>
            <person name="Beletsky A.V."/>
            <person name="Karnachuk O.V."/>
            <person name="Ravin N.V."/>
        </authorList>
    </citation>
    <scope>NUCLEOTIDE SEQUENCE</scope>
    <source>
        <strain evidence="3">Bu02</strain>
    </source>
</reference>
<sequence length="459" mass="50021">MSSWDVIIVGAGPAGIFAAIELARNSPGTSILILEKGHDLDKRSCPRHGMIGGCLNCSPCSITSGWGGAGAFSDGKLTLTTRFGGFLHEYLSRSELGALIDYVDQIWLEFGAADRLFGTDKEATSELVKKAARAGLELIPARIRHLGTENCPRILKNMRDYLSPRATIKTSSRVEKILAENGRVYGVVLSDGSVERCRFLIAAPGREGSLWFSDEAKRLGLTLENNPVDIGVRVEVPAVITDEVTEKVWEPKIHYYSRAFDDLVRTFCVCPKGEVVTENTGGVVTVNGHSWSGFSTENTNFALLVSKTFTEPFKEPIAYGKYIASLANMLGGGVIVQRLGDLWEGRRSTEKRLAKSMVEPTLKDATPGDLTLVLPYRHIRNILEMLEALDKLLPGVWSKHTLLYGVEVKYYSARVKVTPAMETEIKGLFAVGDGAGITRSLAQASASGIKAARAVIERL</sequence>
<organism evidence="3">
    <name type="scientific">Candidatus Fermentithermobacillus carboniphilus</name>
    <dbReference type="NCBI Taxonomy" id="3085328"/>
    <lineage>
        <taxon>Bacteria</taxon>
        <taxon>Bacillati</taxon>
        <taxon>Bacillota</taxon>
        <taxon>Candidatus Fermentithermobacillia</taxon>
        <taxon>Candidatus Fermentithermobacillales</taxon>
        <taxon>Candidatus Fermentithermobacillaceae</taxon>
        <taxon>Candidatus Fermentithermobacillus</taxon>
    </lineage>
</organism>
<dbReference type="InterPro" id="IPR028348">
    <property type="entry name" value="FAD-binding_protein"/>
</dbReference>
<dbReference type="InterPro" id="IPR049516">
    <property type="entry name" value="FAD-depend_C"/>
</dbReference>
<dbReference type="PANTHER" id="PTHR43106:SF1">
    <property type="entry name" value="DEHYDROGENASE-RELATED"/>
    <property type="match status" value="1"/>
</dbReference>
<reference evidence="3" key="1">
    <citation type="submission" date="2020-10" db="EMBL/GenBank/DDBJ databases">
        <authorList>
            <person name="Kadnikov V."/>
            <person name="Beletsky A.V."/>
            <person name="Mardanov A.V."/>
            <person name="Karnachuk O.V."/>
            <person name="Ravin N.V."/>
        </authorList>
    </citation>
    <scope>NUCLEOTIDE SEQUENCE</scope>
    <source>
        <strain evidence="3">Bu02</strain>
    </source>
</reference>
<dbReference type="PANTHER" id="PTHR43106">
    <property type="entry name" value="DEHYDROGENASE-RELATED"/>
    <property type="match status" value="1"/>
</dbReference>
<dbReference type="PIRSF" id="PIRSF038984">
    <property type="entry name" value="FAD_binding_protein"/>
    <property type="match status" value="1"/>
</dbReference>
<proteinExistence type="predicted"/>
<name>A0AAT9L9Z3_9FIRM</name>
<dbReference type="SUPFAM" id="SSF51905">
    <property type="entry name" value="FAD/NAD(P)-binding domain"/>
    <property type="match status" value="1"/>
</dbReference>
<dbReference type="InterPro" id="IPR036188">
    <property type="entry name" value="FAD/NAD-bd_sf"/>
</dbReference>
<accession>A0AAT9L9Z3</accession>
<dbReference type="InterPro" id="IPR006076">
    <property type="entry name" value="FAD-dep_OxRdtase"/>
</dbReference>
<dbReference type="PRINTS" id="PR00368">
    <property type="entry name" value="FADPNR"/>
</dbReference>
<dbReference type="Gene3D" id="3.50.50.60">
    <property type="entry name" value="FAD/NAD(P)-binding domain"/>
    <property type="match status" value="3"/>
</dbReference>
<dbReference type="AlphaFoldDB" id="A0AAT9L9Z3"/>
<dbReference type="KEGG" id="fcz:IMF26_07180"/>
<protein>
    <submittedName>
        <fullName evidence="3">NAD(P)/FAD-dependent oxidoreductase</fullName>
    </submittedName>
</protein>
<evidence type="ECO:0000259" key="1">
    <source>
        <dbReference type="Pfam" id="PF01266"/>
    </source>
</evidence>
<feature type="domain" description="FAD-dependent protein C-terminal" evidence="2">
    <location>
        <begin position="261"/>
        <end position="408"/>
    </location>
</feature>